<dbReference type="Proteomes" id="UP000315003">
    <property type="component" value="Chromosome"/>
</dbReference>
<sequence length="56" mass="5894" precursor="true">MKKILMALLVLPVVMAVTVGCSEKKNTVIQQTEDPAAATDPGSMTDPGMAEDETSE</sequence>
<protein>
    <submittedName>
        <fullName evidence="3">Uncharacterized protein</fullName>
    </submittedName>
</protein>
<evidence type="ECO:0000256" key="1">
    <source>
        <dbReference type="SAM" id="MobiDB-lite"/>
    </source>
</evidence>
<reference evidence="3 4" key="1">
    <citation type="submission" date="2019-02" db="EMBL/GenBank/DDBJ databases">
        <title>Deep-cultivation of Planctomycetes and their phenomic and genomic characterization uncovers novel biology.</title>
        <authorList>
            <person name="Wiegand S."/>
            <person name="Jogler M."/>
            <person name="Boedeker C."/>
            <person name="Pinto D."/>
            <person name="Vollmers J."/>
            <person name="Rivas-Marin E."/>
            <person name="Kohn T."/>
            <person name="Peeters S.H."/>
            <person name="Heuer A."/>
            <person name="Rast P."/>
            <person name="Oberbeckmann S."/>
            <person name="Bunk B."/>
            <person name="Jeske O."/>
            <person name="Meyerdierks A."/>
            <person name="Storesund J.E."/>
            <person name="Kallscheuer N."/>
            <person name="Luecker S."/>
            <person name="Lage O.M."/>
            <person name="Pohl T."/>
            <person name="Merkel B.J."/>
            <person name="Hornburger P."/>
            <person name="Mueller R.-W."/>
            <person name="Bruemmer F."/>
            <person name="Labrenz M."/>
            <person name="Spormann A.M."/>
            <person name="Op den Camp H."/>
            <person name="Overmann J."/>
            <person name="Amann R."/>
            <person name="Jetten M.S.M."/>
            <person name="Mascher T."/>
            <person name="Medema M.H."/>
            <person name="Devos D.P."/>
            <person name="Kaster A.-K."/>
            <person name="Ovreas L."/>
            <person name="Rohde M."/>
            <person name="Galperin M.Y."/>
            <person name="Jogler C."/>
        </authorList>
    </citation>
    <scope>NUCLEOTIDE SEQUENCE [LARGE SCALE GENOMIC DNA]</scope>
    <source>
        <strain evidence="3 4">SV_7m_r</strain>
    </source>
</reference>
<dbReference type="RefSeq" id="WP_419188403.1">
    <property type="nucleotide sequence ID" value="NZ_CP036272.1"/>
</dbReference>
<keyword evidence="4" id="KW-1185">Reference proteome</keyword>
<proteinExistence type="predicted"/>
<name>A0A517SUU5_9BACT</name>
<feature type="signal peptide" evidence="2">
    <location>
        <begin position="1"/>
        <end position="16"/>
    </location>
</feature>
<keyword evidence="2" id="KW-0732">Signal</keyword>
<evidence type="ECO:0000313" key="3">
    <source>
        <dbReference type="EMBL" id="QDT59902.1"/>
    </source>
</evidence>
<dbReference type="PROSITE" id="PS51257">
    <property type="entry name" value="PROKAR_LIPOPROTEIN"/>
    <property type="match status" value="1"/>
</dbReference>
<evidence type="ECO:0000313" key="4">
    <source>
        <dbReference type="Proteomes" id="UP000315003"/>
    </source>
</evidence>
<evidence type="ECO:0000256" key="2">
    <source>
        <dbReference type="SAM" id="SignalP"/>
    </source>
</evidence>
<dbReference type="AlphaFoldDB" id="A0A517SUU5"/>
<gene>
    <name evidence="3" type="ORF">SV7mr_24150</name>
</gene>
<feature type="region of interest" description="Disordered" evidence="1">
    <location>
        <begin position="29"/>
        <end position="56"/>
    </location>
</feature>
<feature type="chain" id="PRO_5021773356" evidence="2">
    <location>
        <begin position="17"/>
        <end position="56"/>
    </location>
</feature>
<organism evidence="3 4">
    <name type="scientific">Stieleria bergensis</name>
    <dbReference type="NCBI Taxonomy" id="2528025"/>
    <lineage>
        <taxon>Bacteria</taxon>
        <taxon>Pseudomonadati</taxon>
        <taxon>Planctomycetota</taxon>
        <taxon>Planctomycetia</taxon>
        <taxon>Pirellulales</taxon>
        <taxon>Pirellulaceae</taxon>
        <taxon>Stieleria</taxon>
    </lineage>
</organism>
<accession>A0A517SUU5</accession>
<dbReference type="EMBL" id="CP036272">
    <property type="protein sequence ID" value="QDT59902.1"/>
    <property type="molecule type" value="Genomic_DNA"/>
</dbReference>